<reference evidence="2" key="1">
    <citation type="journal article" date="2020" name="mSystems">
        <title>Genome- and Community-Level Interaction Insights into Carbon Utilization and Element Cycling Functions of Hydrothermarchaeota in Hydrothermal Sediment.</title>
        <authorList>
            <person name="Zhou Z."/>
            <person name="Liu Y."/>
            <person name="Xu W."/>
            <person name="Pan J."/>
            <person name="Luo Z.H."/>
            <person name="Li M."/>
        </authorList>
    </citation>
    <scope>NUCLEOTIDE SEQUENCE [LARGE SCALE GENOMIC DNA]</scope>
    <source>
        <strain evidence="2">SpSt-110</strain>
    </source>
</reference>
<dbReference type="EMBL" id="DRYK01000036">
    <property type="protein sequence ID" value="HHP67733.1"/>
    <property type="molecule type" value="Genomic_DNA"/>
</dbReference>
<feature type="transmembrane region" description="Helical" evidence="1">
    <location>
        <begin position="20"/>
        <end position="48"/>
    </location>
</feature>
<sequence length="187" mass="19888">MKKSSQIDPADSRDLFRASILFTIGLPVWVAGVLLSLTSAIPILLYALRILPGISSLKYAPGLLLLEAGSAIQLGGFIYLWRYTKVASSTDIISKSLKNIVGVGFAGGLLTSILVVSLPIAIILFSVGYIGLGAFLLRQYKATNRVELYGASIIFPLSVATMFTLSIVGWILLLSASAPEISHGETS</sequence>
<feature type="transmembrane region" description="Helical" evidence="1">
    <location>
        <begin position="103"/>
        <end position="136"/>
    </location>
</feature>
<protein>
    <submittedName>
        <fullName evidence="2">Uncharacterized protein</fullName>
    </submittedName>
</protein>
<evidence type="ECO:0000256" key="1">
    <source>
        <dbReference type="SAM" id="Phobius"/>
    </source>
</evidence>
<keyword evidence="1" id="KW-1133">Transmembrane helix</keyword>
<feature type="transmembrane region" description="Helical" evidence="1">
    <location>
        <begin position="148"/>
        <end position="173"/>
    </location>
</feature>
<organism evidence="2">
    <name type="scientific">Thermogladius calderae</name>
    <dbReference type="NCBI Taxonomy" id="1200300"/>
    <lineage>
        <taxon>Archaea</taxon>
        <taxon>Thermoproteota</taxon>
        <taxon>Thermoprotei</taxon>
        <taxon>Desulfurococcales</taxon>
        <taxon>Desulfurococcaceae</taxon>
        <taxon>Thermogladius</taxon>
    </lineage>
</organism>
<keyword evidence="1" id="KW-0812">Transmembrane</keyword>
<accession>A0A7J3XYV2</accession>
<evidence type="ECO:0000313" key="2">
    <source>
        <dbReference type="EMBL" id="HHP67733.1"/>
    </source>
</evidence>
<proteinExistence type="predicted"/>
<gene>
    <name evidence="2" type="ORF">ENM60_02925</name>
</gene>
<comment type="caution">
    <text evidence="2">The sequence shown here is derived from an EMBL/GenBank/DDBJ whole genome shotgun (WGS) entry which is preliminary data.</text>
</comment>
<dbReference type="AlphaFoldDB" id="A0A7J3XYV2"/>
<feature type="transmembrane region" description="Helical" evidence="1">
    <location>
        <begin position="60"/>
        <end position="83"/>
    </location>
</feature>
<name>A0A7J3XYV2_9CREN</name>
<keyword evidence="1" id="KW-0472">Membrane</keyword>